<proteinExistence type="predicted"/>
<gene>
    <name evidence="2" type="ORF">KFL_006110080</name>
</gene>
<dbReference type="OMA" id="HICHITA"/>
<dbReference type="PANTHER" id="PTHR22796:SF1">
    <property type="entry name" value="VWFA DOMAIN-CONTAINING PROTEIN"/>
    <property type="match status" value="1"/>
</dbReference>
<dbReference type="InterPro" id="IPR027417">
    <property type="entry name" value="P-loop_NTPase"/>
</dbReference>
<accession>A0A1Y1IN61</accession>
<reference evidence="2 3" key="1">
    <citation type="journal article" date="2014" name="Nat. Commun.">
        <title>Klebsormidium flaccidum genome reveals primary factors for plant terrestrial adaptation.</title>
        <authorList>
            <person name="Hori K."/>
            <person name="Maruyama F."/>
            <person name="Fujisawa T."/>
            <person name="Togashi T."/>
            <person name="Yamamoto N."/>
            <person name="Seo M."/>
            <person name="Sato S."/>
            <person name="Yamada T."/>
            <person name="Mori H."/>
            <person name="Tajima N."/>
            <person name="Moriyama T."/>
            <person name="Ikeuchi M."/>
            <person name="Watanabe M."/>
            <person name="Wada H."/>
            <person name="Kobayashi K."/>
            <person name="Saito M."/>
            <person name="Masuda T."/>
            <person name="Sasaki-Sekimoto Y."/>
            <person name="Mashiguchi K."/>
            <person name="Awai K."/>
            <person name="Shimojima M."/>
            <person name="Masuda S."/>
            <person name="Iwai M."/>
            <person name="Nobusawa T."/>
            <person name="Narise T."/>
            <person name="Kondo S."/>
            <person name="Saito H."/>
            <person name="Sato R."/>
            <person name="Murakawa M."/>
            <person name="Ihara Y."/>
            <person name="Oshima-Yamada Y."/>
            <person name="Ohtaka K."/>
            <person name="Satoh M."/>
            <person name="Sonobe K."/>
            <person name="Ishii M."/>
            <person name="Ohtani R."/>
            <person name="Kanamori-Sato M."/>
            <person name="Honoki R."/>
            <person name="Miyazaki D."/>
            <person name="Mochizuki H."/>
            <person name="Umetsu J."/>
            <person name="Higashi K."/>
            <person name="Shibata D."/>
            <person name="Kamiya Y."/>
            <person name="Sato N."/>
            <person name="Nakamura Y."/>
            <person name="Tabata S."/>
            <person name="Ida S."/>
            <person name="Kurokawa K."/>
            <person name="Ohta H."/>
        </authorList>
    </citation>
    <scope>NUCLEOTIDE SEQUENCE [LARGE SCALE GENOMIC DNA]</scope>
    <source>
        <strain evidence="2 3">NIES-2285</strain>
    </source>
</reference>
<evidence type="ECO:0000256" key="1">
    <source>
        <dbReference type="SAM" id="MobiDB-lite"/>
    </source>
</evidence>
<sequence length="1553" mass="172733">MGGGQGRKDCSLKEWLGRLGLEDTVSLLENGGYDVNNRFDVKLEAAGLGTLQQIEGLAREEAEHIRQHFEGEIKEIEEAVQEPDMESSIPLGSRKRLLRRAYQDPGTPSASFWDGPFGSRLPPALRKICDEHGFEEAEDLYTLTEEELQDPSFGLKVASRNKLLNALQEAAKVLDCGVDAESGLEGATALDETTGLMQPKAYRRFQLMALDNDHQNDRLVEKIVLPRREIVELCNDVFPASCRGNASKLQFDKLDTISHECYGLFGQKLPMLKLLARLGAISSTEASTNHQSWNDLAPGMYAITVQGHYPSDAGSGLAGSLRRTFVVYWPQDDRFLSVQATDQTTTFLRYLTQLCEHVFVCMDQNAALAFPKDRIEKESQRILEISIDKTTVQEEKFELRGGVTFNTGSKFSASASEGNRPTIHLLAGGGSRAAILLGKELPPQRGWNSQWTKRFQTGGAEVMLQNLQQKYSVYLAGEMADEEKLLLLEHHSSDCRQEIYSEEFESRFSPPAGKDGAGTAAAPSSEELRPVDGAGDAGGAKVTGDFRGKAPVDDEVMTDAEEQGAPSQAIDEGTGADNTEAREADESEGTVFELQRRHRDLGIDADLEPSLLSRQAMKTRLATCLAVLILTPKAPKSESIAQLLRTEEGATLNKNSRGIISLSSLPWKRELAEACQEIVLNIPATLRSGAAAGGYRKSAWKGSSSETNRRKKVETDRINNEYEALKGERRRFMLARIERAVFPTVTSGEAQKLALKLRRFIRKGDYVTMLGDLEESEEACTAYALEELCISKKNDEKLQGDPFSVVSPETSRPVRFDIASAQQIVQVFLVRGTRFIVVGNDPATGKAVLSLYCLAESSQPYACPRFGKAASLAAFDEQTRLLALYSFEEDAAAYEPADVREADRPGARTSTVRRSELAVYRFDERYQRYDRAAPVVDLTLLSGDPELKQLTFLHSRRKLAFLDAGNRLRIYDVQQGCALNCNLQLRPAEPVCRLLSSERGQCVFAVEQPDSEGLCRVYPFMTSSLERDSTGQGSDQGLSPVSLKVGGAFDVVSFGLGSQVRQGQLAVLEKSTGLVKVMALHVTAKEEACMMRDVLDQPSRRMPAETVQLTVLEYLYYVYAKFAAKGVISNDEESVALRLTVLFDCSETIFWNMDLSRRVQQYVDTVERLLSRTEKRTEVLRLKERLQVGSLQAGWSRAQAIPSEDWALEPRLASLGLAEEIAAEEGFGTWVRRLICLVPIQIARAEDNSFQVLLDGVSMTGDHARSVGTCAEGIRFGLYDAILDWWRGPIRIVSSMGKQSTGKSYTLNHLFGLSFEISGARCTDGCWLTLSIIRGVMYLVLDFEGLGSFERTDQEDMLLSVFNAAISNLTIFKTEYRLDRDVENMFARFQTGVNLLKGDARLFRGQFLIAIKDVLALDVDKVRHEFRSKISRIVSGTDSDNTDNFIPRMYGGKVVILPFPPLGDPAYYSELESVQRVLEGRPGQFESGPELATFMKTLMAKLHLKDWVAMDQEQLEARVRFLSKYLEPALAFGRLSREEYAEEEEELRDLSTR</sequence>
<dbReference type="STRING" id="105231.A0A1Y1IN61"/>
<feature type="compositionally biased region" description="Acidic residues" evidence="1">
    <location>
        <begin position="553"/>
        <end position="562"/>
    </location>
</feature>
<name>A0A1Y1IN61_KLENI</name>
<dbReference type="OrthoDB" id="166993at2759"/>
<feature type="region of interest" description="Disordered" evidence="1">
    <location>
        <begin position="503"/>
        <end position="590"/>
    </location>
</feature>
<protein>
    <recommendedName>
        <fullName evidence="4">VWFA domain-containing protein</fullName>
    </recommendedName>
</protein>
<dbReference type="SUPFAM" id="SSF52540">
    <property type="entry name" value="P-loop containing nucleoside triphosphate hydrolases"/>
    <property type="match status" value="1"/>
</dbReference>
<dbReference type="Proteomes" id="UP000054558">
    <property type="component" value="Unassembled WGS sequence"/>
</dbReference>
<evidence type="ECO:0000313" key="2">
    <source>
        <dbReference type="EMBL" id="GAQ90196.1"/>
    </source>
</evidence>
<evidence type="ECO:0000313" key="3">
    <source>
        <dbReference type="Proteomes" id="UP000054558"/>
    </source>
</evidence>
<dbReference type="PANTHER" id="PTHR22796">
    <property type="entry name" value="URG4-RELATED"/>
    <property type="match status" value="1"/>
</dbReference>
<organism evidence="2 3">
    <name type="scientific">Klebsormidium nitens</name>
    <name type="common">Green alga</name>
    <name type="synonym">Ulothrix nitens</name>
    <dbReference type="NCBI Taxonomy" id="105231"/>
    <lineage>
        <taxon>Eukaryota</taxon>
        <taxon>Viridiplantae</taxon>
        <taxon>Streptophyta</taxon>
        <taxon>Klebsormidiophyceae</taxon>
        <taxon>Klebsormidiales</taxon>
        <taxon>Klebsormidiaceae</taxon>
        <taxon>Klebsormidium</taxon>
    </lineage>
</organism>
<dbReference type="Gene3D" id="3.40.50.300">
    <property type="entry name" value="P-loop containing nucleotide triphosphate hydrolases"/>
    <property type="match status" value="1"/>
</dbReference>
<evidence type="ECO:0008006" key="4">
    <source>
        <dbReference type="Google" id="ProtNLM"/>
    </source>
</evidence>
<dbReference type="EMBL" id="DF237560">
    <property type="protein sequence ID" value="GAQ90196.1"/>
    <property type="molecule type" value="Genomic_DNA"/>
</dbReference>
<keyword evidence="3" id="KW-1185">Reference proteome</keyword>